<keyword evidence="8" id="KW-0946">Virion</keyword>
<dbReference type="GO" id="GO:0039624">
    <property type="term" value="C:viral outer capsid"/>
    <property type="evidence" value="ECO:0007669"/>
    <property type="project" value="UniProtKB-KW"/>
</dbReference>
<proteinExistence type="inferred from homology"/>
<evidence type="ECO:0000256" key="8">
    <source>
        <dbReference type="ARBA" id="ARBA00022844"/>
    </source>
</evidence>
<dbReference type="Pfam" id="PF00901">
    <property type="entry name" value="Orbi_VP5"/>
    <property type="match status" value="1"/>
</dbReference>
<accession>A0A8E8R9H2</accession>
<reference evidence="11" key="1">
    <citation type="submission" date="2021-03" db="EMBL/GenBank/DDBJ databases">
        <title>New orbiviruses detected in biting midges and mosquitoes from the Zambezi region, Namibia.</title>
        <authorList>
            <person name="Guggemos H.D."/>
            <person name="Fendt M."/>
            <person name="Hermanns K."/>
            <person name="Hieke C."/>
            <person name="Heyde V."/>
            <person name="Mfune J.K.E."/>
            <person name="Borgemeister C."/>
            <person name="Junglen S."/>
        </authorList>
    </citation>
    <scope>NUCLEOTIDE SEQUENCE</scope>
    <source>
        <strain evidence="11">CP67-NA-2018</strain>
    </source>
</reference>
<evidence type="ECO:0000256" key="7">
    <source>
        <dbReference type="ARBA" id="ARBA00022770"/>
    </source>
</evidence>
<evidence type="ECO:0000256" key="6">
    <source>
        <dbReference type="ARBA" id="ARBA00022648"/>
    </source>
</evidence>
<evidence type="ECO:0000256" key="10">
    <source>
        <dbReference type="ARBA" id="ARBA00024835"/>
    </source>
</evidence>
<dbReference type="GO" id="GO:0005198">
    <property type="term" value="F:structural molecule activity"/>
    <property type="evidence" value="ECO:0007669"/>
    <property type="project" value="InterPro"/>
</dbReference>
<comment type="subcellular location">
    <subcellularLocation>
        <location evidence="1">Virion</location>
    </subcellularLocation>
</comment>
<keyword evidence="7" id="KW-1152">Outer capsid protein</keyword>
<keyword evidence="6" id="KW-1173">Viral penetration via permeabilization of host membrane</keyword>
<keyword evidence="9" id="KW-1160">Virus entry into host cell</keyword>
<dbReference type="GO" id="GO:0140267">
    <property type="term" value="P:symbiont entry into host cell via permeabilization of host membrane"/>
    <property type="evidence" value="ECO:0007669"/>
    <property type="project" value="UniProtKB-KW"/>
</dbReference>
<keyword evidence="4" id="KW-0167">Capsid protein</keyword>
<evidence type="ECO:0000313" key="11">
    <source>
        <dbReference type="EMBL" id="QWF36636.1"/>
    </source>
</evidence>
<dbReference type="EMBL" id="MW815111">
    <property type="protein sequence ID" value="QWF36636.1"/>
    <property type="molecule type" value="Genomic_RNA"/>
</dbReference>
<dbReference type="InterPro" id="IPR000145">
    <property type="entry name" value="Capsid_VP5_Orbivir"/>
</dbReference>
<comment type="function">
    <text evidence="10">VP5 protein is one of the two proteins (with VP2) which constitute the virus particle outer capsid. Acts as a membrane permeabilization protein that mediates release of viral particles from endosomal compartments into the cytoplasm. Permeabilization activity is probably negatively regulated by VP2 and is triggered by endosomal degradation of VP2 and exposure to low pH.</text>
</comment>
<keyword evidence="5" id="KW-1162">Viral penetration into host cytoplasm</keyword>
<name>A0A8E8R9H2_9REOV</name>
<evidence type="ECO:0000256" key="1">
    <source>
        <dbReference type="ARBA" id="ARBA00004328"/>
    </source>
</evidence>
<evidence type="ECO:0000256" key="3">
    <source>
        <dbReference type="ARBA" id="ARBA00015353"/>
    </source>
</evidence>
<protein>
    <recommendedName>
        <fullName evidence="3">Outer capsid protein VP5</fullName>
    </recommendedName>
</protein>
<comment type="similarity">
    <text evidence="2">Belongs to the orbivirus VP5 family.</text>
</comment>
<evidence type="ECO:0000256" key="4">
    <source>
        <dbReference type="ARBA" id="ARBA00022561"/>
    </source>
</evidence>
<organism evidence="11">
    <name type="scientific">Mudumu virus</name>
    <dbReference type="NCBI Taxonomy" id="2841875"/>
    <lineage>
        <taxon>Viruses</taxon>
        <taxon>Riboviria</taxon>
        <taxon>Orthornavirae</taxon>
        <taxon>Duplornaviricota</taxon>
        <taxon>Resentoviricetes</taxon>
        <taxon>Reovirales</taxon>
        <taxon>Sedoreoviridae</taxon>
        <taxon>Orbivirus</taxon>
    </lineage>
</organism>
<evidence type="ECO:0000256" key="9">
    <source>
        <dbReference type="ARBA" id="ARBA00023296"/>
    </source>
</evidence>
<evidence type="ECO:0000256" key="2">
    <source>
        <dbReference type="ARBA" id="ARBA00007624"/>
    </source>
</evidence>
<sequence>MVKFSGTLNRIGGRLSQAFKSNTAKKILSAVGAGAKKALESETGQAALAGLVQGTAETVLIGGNYGENIKKAVVTNVLGVHDIVTDPMDPMKHVMVEEIERMKQDKSAKQLFERYATVTKDKLSEVNSEIGKIESYLKLNQTVGNQEQSEIEVLESAVKVFDNALTKEHFNINSLRDALKKEAHLRTAEEKKLIDCMKRNYDSMSNIMKKEKEALIEEAVQQTIDISGEVAEHLCSDVPLVGDAIASGVVTARAATQMYKLHNIISDLSGLDIHHIKMPSITPKALEIALTKDNINEHELGVITQSRIEHIEENINELRHVEENVLKDLRVKAITHGIQNGAKGTSVLPNLKTDMAVASKHHPKIHFYTTKWDSEYVIMFHVVGPYHTGSSFLLCFDLMSDVVGFYDVIMPIHHVNRNIKPPIGAMSLKSAFDEFLKMASQNVDVSEMHKRRLKRGIGQQPLHIGSQHYQQSYVSLRRNAQKISQDAEIQSHILIGPLNMQRTTLLNVLLHGIVLINNSGRNTWPERPE</sequence>
<evidence type="ECO:0000256" key="5">
    <source>
        <dbReference type="ARBA" id="ARBA00022595"/>
    </source>
</evidence>
<gene>
    <name evidence="11" type="primary">VP5</name>
</gene>